<evidence type="ECO:0000256" key="2">
    <source>
        <dbReference type="ARBA" id="ARBA00006434"/>
    </source>
</evidence>
<dbReference type="Gene3D" id="1.20.1730.10">
    <property type="entry name" value="Sodium/glucose cotransporter"/>
    <property type="match status" value="1"/>
</dbReference>
<keyword evidence="4" id="KW-1003">Cell membrane</keyword>
<evidence type="ECO:0000256" key="7">
    <source>
        <dbReference type="ARBA" id="ARBA00022989"/>
    </source>
</evidence>
<keyword evidence="11" id="KW-0739">Sodium transport</keyword>
<evidence type="ECO:0000256" key="12">
    <source>
        <dbReference type="SAM" id="Phobius"/>
    </source>
</evidence>
<feature type="transmembrane region" description="Helical" evidence="12">
    <location>
        <begin position="125"/>
        <end position="144"/>
    </location>
</feature>
<keyword evidence="8" id="KW-0915">Sodium</keyword>
<organism evidence="13">
    <name type="scientific">marine metagenome</name>
    <dbReference type="NCBI Taxonomy" id="408172"/>
    <lineage>
        <taxon>unclassified sequences</taxon>
        <taxon>metagenomes</taxon>
        <taxon>ecological metagenomes</taxon>
    </lineage>
</organism>
<evidence type="ECO:0000256" key="6">
    <source>
        <dbReference type="ARBA" id="ARBA00022847"/>
    </source>
</evidence>
<dbReference type="CDD" id="cd10322">
    <property type="entry name" value="SLC5sbd"/>
    <property type="match status" value="1"/>
</dbReference>
<dbReference type="InterPro" id="IPR050277">
    <property type="entry name" value="Sodium:Solute_Symporter"/>
</dbReference>
<gene>
    <name evidence="13" type="ORF">METZ01_LOCUS183907</name>
</gene>
<feature type="transmembrane region" description="Helical" evidence="12">
    <location>
        <begin position="164"/>
        <end position="181"/>
    </location>
</feature>
<dbReference type="InterPro" id="IPR001734">
    <property type="entry name" value="Na/solute_symporter"/>
</dbReference>
<evidence type="ECO:0000256" key="11">
    <source>
        <dbReference type="ARBA" id="ARBA00023201"/>
    </source>
</evidence>
<evidence type="ECO:0008006" key="14">
    <source>
        <dbReference type="Google" id="ProtNLM"/>
    </source>
</evidence>
<reference evidence="13" key="1">
    <citation type="submission" date="2018-05" db="EMBL/GenBank/DDBJ databases">
        <authorList>
            <person name="Lanie J.A."/>
            <person name="Ng W.-L."/>
            <person name="Kazmierczak K.M."/>
            <person name="Andrzejewski T.M."/>
            <person name="Davidsen T.M."/>
            <person name="Wayne K.J."/>
            <person name="Tettelin H."/>
            <person name="Glass J.I."/>
            <person name="Rusch D."/>
            <person name="Podicherti R."/>
            <person name="Tsui H.-C.T."/>
            <person name="Winkler M.E."/>
        </authorList>
    </citation>
    <scope>NUCLEOTIDE SEQUENCE</scope>
</reference>
<dbReference type="PANTHER" id="PTHR48086:SF3">
    <property type="entry name" value="SODIUM_PROLINE SYMPORTER"/>
    <property type="match status" value="1"/>
</dbReference>
<name>A0A382D0F4_9ZZZZ</name>
<comment type="similarity">
    <text evidence="2">Belongs to the sodium:solute symporter (SSF) (TC 2.A.21) family.</text>
</comment>
<feature type="transmembrane region" description="Helical" evidence="12">
    <location>
        <begin position="12"/>
        <end position="31"/>
    </location>
</feature>
<dbReference type="AlphaFoldDB" id="A0A382D0F4"/>
<dbReference type="GO" id="GO:0006814">
    <property type="term" value="P:sodium ion transport"/>
    <property type="evidence" value="ECO:0007669"/>
    <property type="project" value="UniProtKB-KW"/>
</dbReference>
<feature type="transmembrane region" description="Helical" evidence="12">
    <location>
        <begin position="280"/>
        <end position="301"/>
    </location>
</feature>
<dbReference type="GO" id="GO:0015293">
    <property type="term" value="F:symporter activity"/>
    <property type="evidence" value="ECO:0007669"/>
    <property type="project" value="UniProtKB-KW"/>
</dbReference>
<evidence type="ECO:0000256" key="3">
    <source>
        <dbReference type="ARBA" id="ARBA00022448"/>
    </source>
</evidence>
<dbReference type="Pfam" id="PF00474">
    <property type="entry name" value="SSF"/>
    <property type="match status" value="1"/>
</dbReference>
<dbReference type="PROSITE" id="PS50283">
    <property type="entry name" value="NA_SOLUT_SYMP_3"/>
    <property type="match status" value="1"/>
</dbReference>
<dbReference type="InterPro" id="IPR038377">
    <property type="entry name" value="Na/Glc_symporter_sf"/>
</dbReference>
<accession>A0A382D0F4</accession>
<evidence type="ECO:0000256" key="1">
    <source>
        <dbReference type="ARBA" id="ARBA00004651"/>
    </source>
</evidence>
<feature type="transmembrane region" description="Helical" evidence="12">
    <location>
        <begin position="460"/>
        <end position="480"/>
    </location>
</feature>
<keyword evidence="3" id="KW-0813">Transport</keyword>
<sequence length="492" mass="54454">MDSAPLLNHGGIIFLFLYLFSLIGVGLLGYYSKKEDSLGDFYLAGRGMGGFVLFLTLYATQYSGNTMIGFSGRAYRQGFTALVTVTFMCAIIGLYFIYAPKLHDLSRKHSFITLGDFIYHRFQSIHLTIIISIISIIALGNYILTNLKAIGFIIEGATAGQVSFVNAIIMLSLIMVIYETLGGMRSVAWTDMLQGILLLFGVIVIFYIIYEQYGGLNAISSQLQINRPDFWTPPDWSAKRLWLSTILVVSIGVSVYPHAIQRIYSAKDSSTLRKSLQLMVFMPFVTTLFMVIVGIVGASQIEGLDRNNSEQISILLLVDLAEQIPNISWLIVMFLAAAIAAIMSTVDSALLAISSTVTQDLFRKIKPDSSQKELLLFGKSISWVIMLVAVIMAINLPQTIWQLFQIKLELLCQIAPAIFLGVHIKSISSKSILIGIYIGTLISLSIMIGNWIGFPIPIKPFGIHAGLWGLIFNCLAIFTIDRHKLKSSIKLA</sequence>
<evidence type="ECO:0000313" key="13">
    <source>
        <dbReference type="EMBL" id="SVB31053.1"/>
    </source>
</evidence>
<dbReference type="EMBL" id="UINC01036695">
    <property type="protein sequence ID" value="SVB31053.1"/>
    <property type="molecule type" value="Genomic_DNA"/>
</dbReference>
<evidence type="ECO:0000256" key="9">
    <source>
        <dbReference type="ARBA" id="ARBA00023065"/>
    </source>
</evidence>
<feature type="transmembrane region" description="Helical" evidence="12">
    <location>
        <begin position="327"/>
        <end position="353"/>
    </location>
</feature>
<comment type="subcellular location">
    <subcellularLocation>
        <location evidence="1">Cell membrane</location>
        <topology evidence="1">Multi-pass membrane protein</topology>
    </subcellularLocation>
</comment>
<evidence type="ECO:0000256" key="5">
    <source>
        <dbReference type="ARBA" id="ARBA00022692"/>
    </source>
</evidence>
<evidence type="ECO:0000256" key="8">
    <source>
        <dbReference type="ARBA" id="ARBA00023053"/>
    </source>
</evidence>
<keyword evidence="10 12" id="KW-0472">Membrane</keyword>
<feature type="transmembrane region" description="Helical" evidence="12">
    <location>
        <begin position="193"/>
        <end position="210"/>
    </location>
</feature>
<protein>
    <recommendedName>
        <fullName evidence="14">Sodium:pantothenate symporter</fullName>
    </recommendedName>
</protein>
<keyword evidence="9" id="KW-0406">Ion transport</keyword>
<feature type="transmembrane region" description="Helical" evidence="12">
    <location>
        <begin position="79"/>
        <end position="98"/>
    </location>
</feature>
<dbReference type="PANTHER" id="PTHR48086">
    <property type="entry name" value="SODIUM/PROLINE SYMPORTER-RELATED"/>
    <property type="match status" value="1"/>
</dbReference>
<evidence type="ECO:0000256" key="4">
    <source>
        <dbReference type="ARBA" id="ARBA00022475"/>
    </source>
</evidence>
<evidence type="ECO:0000256" key="10">
    <source>
        <dbReference type="ARBA" id="ARBA00023136"/>
    </source>
</evidence>
<keyword evidence="7 12" id="KW-1133">Transmembrane helix</keyword>
<keyword evidence="6" id="KW-0769">Symport</keyword>
<keyword evidence="5 12" id="KW-0812">Transmembrane</keyword>
<proteinExistence type="inferred from homology"/>
<feature type="transmembrane region" description="Helical" evidence="12">
    <location>
        <begin position="432"/>
        <end position="454"/>
    </location>
</feature>
<feature type="transmembrane region" description="Helical" evidence="12">
    <location>
        <begin position="374"/>
        <end position="394"/>
    </location>
</feature>
<dbReference type="GO" id="GO:0005886">
    <property type="term" value="C:plasma membrane"/>
    <property type="evidence" value="ECO:0007669"/>
    <property type="project" value="UniProtKB-SubCell"/>
</dbReference>